<proteinExistence type="predicted"/>
<keyword evidence="13" id="KW-1185">Reference proteome</keyword>
<evidence type="ECO:0000256" key="2">
    <source>
        <dbReference type="ARBA" id="ARBA00022692"/>
    </source>
</evidence>
<name>A0A0C4MKA3_9RHAB</name>
<feature type="domain" description="Spike glycoprotein fusion" evidence="10">
    <location>
        <begin position="94"/>
        <end position="192"/>
    </location>
</feature>
<dbReference type="Gene3D" id="2.30.30.640">
    <property type="match status" value="1"/>
</dbReference>
<dbReference type="Pfam" id="PF00974">
    <property type="entry name" value="Rhabdo_glycop_FD"/>
    <property type="match status" value="1"/>
</dbReference>
<dbReference type="OrthoDB" id="21147at10239"/>
<keyword evidence="5" id="KW-0261">Viral envelope protein</keyword>
<evidence type="ECO:0000256" key="6">
    <source>
        <dbReference type="ARBA" id="ARBA00022989"/>
    </source>
</evidence>
<feature type="domain" description="Spike glycoprotein G central" evidence="11">
    <location>
        <begin position="290"/>
        <end position="414"/>
    </location>
</feature>
<dbReference type="InterPro" id="IPR001903">
    <property type="entry name" value="Rhabdo_glycop_FD"/>
</dbReference>
<dbReference type="GO" id="GO:0019031">
    <property type="term" value="C:viral envelope"/>
    <property type="evidence" value="ECO:0007669"/>
    <property type="project" value="UniProtKB-KW"/>
</dbReference>
<keyword evidence="7 9" id="KW-0472">Membrane</keyword>
<evidence type="ECO:0000313" key="12">
    <source>
        <dbReference type="EMBL" id="AIL31437.1"/>
    </source>
</evidence>
<dbReference type="SUPFAM" id="SSF161008">
    <property type="entry name" value="Viral glycoprotein ectodomain-like"/>
    <property type="match status" value="1"/>
</dbReference>
<reference evidence="12 13" key="1">
    <citation type="journal article" date="2015" name="J. Virol.">
        <title>A Novel Rhabdovirus Isolated from the Straw-Colored Fruit Bat Eidolon helvum, with Signs of Antibodies in Swine and Humans.</title>
        <authorList>
            <person name="Binger T."/>
            <person name="Annan A."/>
            <person name="Drexler J.F."/>
            <person name="Muller M.A."/>
            <person name="Kallies R."/>
            <person name="Adankwah E."/>
            <person name="Wollny R."/>
            <person name="Kopp A."/>
            <person name="Heidemann H."/>
            <person name="Dei D."/>
            <person name="Agya-Yao F.C."/>
            <person name="Junglen S."/>
            <person name="Feldt T."/>
            <person name="Kurth A."/>
            <person name="Oppong S."/>
            <person name="Adu-Sarkodie Y."/>
            <person name="Drosten C."/>
        </authorList>
    </citation>
    <scope>NUCLEOTIDE SEQUENCE [LARGE SCALE GENOMIC DNA]</scope>
</reference>
<sequence length="551" mass="62015">MAGFYLLALTLVCYLTLVESDGTPAPVVKNETGDFLWGLGTELILPVEVISKWVEINPEDMRCPSDPVTDHVIGAIVGHTRFSRYSGFHKATQKGFLCHKMRWITACTTTWYFSHDVQRRVEAQEPGTQECLDQVKKRGEGTEEEGSYPPSQCAWNSVNEEAEVVIHLTVHEVRVDPYTMELLDPVFPSGRCNTTACDTVHQSVLWIEDPSKTRPSCGDRVVDEGNIIRSGWTDNVPGAYYLISQHLPPTKIDGACRLSFCGESGLLFENGIWTHDIKLETVVANQTFQNCQADRRAGAVGPTYEIDKLRFDWEAAKEKIKCLDMIEIISATGALSFRRLHHFNPRTPGIHPVYRIVNKTLQMAKAHYVVTNNPMSHKGTRDCLGTYMDHDTRKCVAWHHWVDVGNGTEQGPNGLLVTGDKVSYPHWFIREKTWDPALHIINYLQNADHPIVSHLGRYIDNASRDSLRKDRSENVGDAASAAVTKLAGSIGGVFKDVWHVITTCVTVGVIIIIILIFRRMIGVFWRGREKHPLPKTPNNIYQETHELKSFG</sequence>
<protein>
    <submittedName>
        <fullName evidence="12">G</fullName>
    </submittedName>
</protein>
<feature type="transmembrane region" description="Helical" evidence="9">
    <location>
        <begin position="497"/>
        <end position="517"/>
    </location>
</feature>
<evidence type="ECO:0000259" key="11">
    <source>
        <dbReference type="Pfam" id="PF24833"/>
    </source>
</evidence>
<keyword evidence="3" id="KW-0732">Signal</keyword>
<organism evidence="12 13">
    <name type="scientific">Kumasi rhabdovirus</name>
    <dbReference type="NCBI Taxonomy" id="1537975"/>
    <lineage>
        <taxon>Viruses</taxon>
        <taxon>Riboviria</taxon>
        <taxon>Orthornavirae</taxon>
        <taxon>Negarnaviricota</taxon>
        <taxon>Haploviricotina</taxon>
        <taxon>Monjiviricetes</taxon>
        <taxon>Mononegavirales</taxon>
        <taxon>Rhabdoviridae</taxon>
        <taxon>Alpharhabdovirinae</taxon>
        <taxon>Ledantevirus</taxon>
        <taxon>Ledantevirus kumasi</taxon>
    </lineage>
</organism>
<evidence type="ECO:0000256" key="9">
    <source>
        <dbReference type="SAM" id="Phobius"/>
    </source>
</evidence>
<evidence type="ECO:0000259" key="10">
    <source>
        <dbReference type="Pfam" id="PF00974"/>
    </source>
</evidence>
<evidence type="ECO:0000256" key="1">
    <source>
        <dbReference type="ARBA" id="ARBA00004563"/>
    </source>
</evidence>
<evidence type="ECO:0000256" key="7">
    <source>
        <dbReference type="ARBA" id="ARBA00023136"/>
    </source>
</evidence>
<dbReference type="InterPro" id="IPR055447">
    <property type="entry name" value="Rhabdo_glycop_CD"/>
</dbReference>
<dbReference type="GO" id="GO:0055036">
    <property type="term" value="C:virion membrane"/>
    <property type="evidence" value="ECO:0007669"/>
    <property type="project" value="UniProtKB-SubCell"/>
</dbReference>
<dbReference type="EMBL" id="KJ179955">
    <property type="protein sequence ID" value="AIL31437.1"/>
    <property type="molecule type" value="Viral_cRNA"/>
</dbReference>
<evidence type="ECO:0000313" key="13">
    <source>
        <dbReference type="Proteomes" id="UP000145486"/>
    </source>
</evidence>
<keyword evidence="2 9" id="KW-0812">Transmembrane</keyword>
<evidence type="ECO:0000256" key="5">
    <source>
        <dbReference type="ARBA" id="ARBA00022879"/>
    </source>
</evidence>
<evidence type="ECO:0000256" key="4">
    <source>
        <dbReference type="ARBA" id="ARBA00022844"/>
    </source>
</evidence>
<dbReference type="Proteomes" id="UP000145486">
    <property type="component" value="Segment"/>
</dbReference>
<evidence type="ECO:0000256" key="8">
    <source>
        <dbReference type="ARBA" id="ARBA00023180"/>
    </source>
</evidence>
<keyword evidence="8" id="KW-0325">Glycoprotein</keyword>
<dbReference type="Pfam" id="PF24833">
    <property type="entry name" value="Rhabdo_glycop_CD"/>
    <property type="match status" value="1"/>
</dbReference>
<dbReference type="RefSeq" id="YP_009177013.1">
    <property type="nucleotide sequence ID" value="NC_028236.1"/>
</dbReference>
<keyword evidence="6 9" id="KW-1133">Transmembrane helix</keyword>
<dbReference type="KEGG" id="vg:26122680"/>
<accession>A0A0C4MKA3</accession>
<dbReference type="SMR" id="A0A0C4MKA3"/>
<evidence type="ECO:0000256" key="3">
    <source>
        <dbReference type="ARBA" id="ARBA00022729"/>
    </source>
</evidence>
<dbReference type="GeneID" id="26122680"/>
<keyword evidence="4" id="KW-0946">Virion</keyword>
<dbReference type="Gene3D" id="2.30.29.130">
    <property type="match status" value="1"/>
</dbReference>
<comment type="subcellular location">
    <subcellularLocation>
        <location evidence="1">Virion membrane</location>
        <topology evidence="1">Single-pass type I membrane protein</topology>
    </subcellularLocation>
</comment>